<dbReference type="AlphaFoldDB" id="A0A0B1TQ08"/>
<keyword evidence="2" id="KW-1185">Reference proteome</keyword>
<dbReference type="EMBL" id="KN549379">
    <property type="protein sequence ID" value="KHJ97922.1"/>
    <property type="molecule type" value="Genomic_DNA"/>
</dbReference>
<sequence length="166" mass="18290">MLPDVYRSQAMLMIQQWTAKLATTPASDCKAVCKGNPTANACNALQLLAQHISEHMLSLQEEEIKACKGDKECIEEQSSTGELITIGIREMTEFVAYYADPKESCGMEEPIKASHLALAKSPKKVFACKVCKATLEFIHSTVVGGESKTSKKFIQSSLRSLFRSRV</sequence>
<evidence type="ECO:0000313" key="1">
    <source>
        <dbReference type="EMBL" id="KHJ97922.1"/>
    </source>
</evidence>
<reference evidence="1 2" key="1">
    <citation type="submission" date="2014-03" db="EMBL/GenBank/DDBJ databases">
        <title>Draft genome of the hookworm Oesophagostomum dentatum.</title>
        <authorList>
            <person name="Mitreva M."/>
        </authorList>
    </citation>
    <scope>NUCLEOTIDE SEQUENCE [LARGE SCALE GENOMIC DNA]</scope>
    <source>
        <strain evidence="1 2">OD-Hann</strain>
    </source>
</reference>
<organism evidence="1 2">
    <name type="scientific">Oesophagostomum dentatum</name>
    <name type="common">Nodular worm</name>
    <dbReference type="NCBI Taxonomy" id="61180"/>
    <lineage>
        <taxon>Eukaryota</taxon>
        <taxon>Metazoa</taxon>
        <taxon>Ecdysozoa</taxon>
        <taxon>Nematoda</taxon>
        <taxon>Chromadorea</taxon>
        <taxon>Rhabditida</taxon>
        <taxon>Rhabditina</taxon>
        <taxon>Rhabditomorpha</taxon>
        <taxon>Strongyloidea</taxon>
        <taxon>Strongylidae</taxon>
        <taxon>Oesophagostomum</taxon>
    </lineage>
</organism>
<gene>
    <name evidence="1" type="ORF">OESDEN_02098</name>
</gene>
<accession>A0A0B1TQ08</accession>
<name>A0A0B1TQ08_OESDE</name>
<dbReference type="Proteomes" id="UP000053660">
    <property type="component" value="Unassembled WGS sequence"/>
</dbReference>
<proteinExistence type="predicted"/>
<protein>
    <submittedName>
        <fullName evidence="1">Uncharacterized protein</fullName>
    </submittedName>
</protein>
<evidence type="ECO:0000313" key="2">
    <source>
        <dbReference type="Proteomes" id="UP000053660"/>
    </source>
</evidence>